<accession>A0A815BDL7</accession>
<evidence type="ECO:0000313" key="2">
    <source>
        <dbReference type="EMBL" id="CAF1268648.1"/>
    </source>
</evidence>
<dbReference type="EMBL" id="CAJOBC010022155">
    <property type="protein sequence ID" value="CAF4054329.1"/>
    <property type="molecule type" value="Genomic_DNA"/>
</dbReference>
<dbReference type="Proteomes" id="UP000681722">
    <property type="component" value="Unassembled WGS sequence"/>
</dbReference>
<feature type="domain" description="ADP ribosyltransferase" evidence="1">
    <location>
        <begin position="296"/>
        <end position="459"/>
    </location>
</feature>
<dbReference type="Pfam" id="PF03496">
    <property type="entry name" value="ADPrib_exo_Tox"/>
    <property type="match status" value="1"/>
</dbReference>
<evidence type="ECO:0000313" key="4">
    <source>
        <dbReference type="Proteomes" id="UP000663829"/>
    </source>
</evidence>
<organism evidence="2 4">
    <name type="scientific">Didymodactylos carnosus</name>
    <dbReference type="NCBI Taxonomy" id="1234261"/>
    <lineage>
        <taxon>Eukaryota</taxon>
        <taxon>Metazoa</taxon>
        <taxon>Spiralia</taxon>
        <taxon>Gnathifera</taxon>
        <taxon>Rotifera</taxon>
        <taxon>Eurotatoria</taxon>
        <taxon>Bdelloidea</taxon>
        <taxon>Philodinida</taxon>
        <taxon>Philodinidae</taxon>
        <taxon>Didymodactylos</taxon>
    </lineage>
</organism>
<dbReference type="InterPro" id="IPR003540">
    <property type="entry name" value="ADP-ribosyltransferase"/>
</dbReference>
<proteinExistence type="predicted"/>
<evidence type="ECO:0000259" key="1">
    <source>
        <dbReference type="Pfam" id="PF03496"/>
    </source>
</evidence>
<dbReference type="Gene3D" id="3.90.176.10">
    <property type="entry name" value="Toxin ADP-ribosyltransferase, Chain A, domain 1"/>
    <property type="match status" value="1"/>
</dbReference>
<dbReference type="AlphaFoldDB" id="A0A815BDL7"/>
<sequence>MSSLNILINVCFSSYVGLIVVNRLLHIINPIRPDRISELIKVYFGILQKWYQQQQQQSSQQYERLLELSDIELINNVMILNKNEDIIIIWFDDNIDQEMKQHLTELHDHIIVSYTKDELIHSIDQIQNYKIILIVSGQYSRDTLQLLHNNTKIDSFYIFCINKQLYEDLILQYSKLIGIYTEYEQLLEILKQQIYLLLKHLSIFSLFNMQNKSVRNLETESIPYLWYQLLRDTLLNTDIHESKQEMLDYCRTYYRDDNIMLKQINEFENTFQSSVDICRYSSNRELKEALTEELEEPSYEVIQWYTKNSFPFKFVNQALRTEDIDALYKLRYFIIDLCLTLKSINNKYIDFYQDQFESSLVVYRGLTLSNNDINELKQSIGKYVSTNGFLSTSLSREVGEKFSSNILFEITIDTRLQKNLIYAYIAQWSKIPSEDEVLFDLGATFRVIDIEHDTEENLRNVQIVVSNDTAQHQSEYIPYKGYLSWRSSFK</sequence>
<dbReference type="Proteomes" id="UP000663829">
    <property type="component" value="Unassembled WGS sequence"/>
</dbReference>
<name>A0A815BDL7_9BILA</name>
<keyword evidence="4" id="KW-1185">Reference proteome</keyword>
<evidence type="ECO:0000313" key="3">
    <source>
        <dbReference type="EMBL" id="CAF4054329.1"/>
    </source>
</evidence>
<dbReference type="SUPFAM" id="SSF56399">
    <property type="entry name" value="ADP-ribosylation"/>
    <property type="match status" value="1"/>
</dbReference>
<dbReference type="EMBL" id="CAJNOQ010011097">
    <property type="protein sequence ID" value="CAF1268648.1"/>
    <property type="molecule type" value="Genomic_DNA"/>
</dbReference>
<dbReference type="GO" id="GO:0005576">
    <property type="term" value="C:extracellular region"/>
    <property type="evidence" value="ECO:0007669"/>
    <property type="project" value="InterPro"/>
</dbReference>
<gene>
    <name evidence="2" type="ORF">GPM918_LOCUS26968</name>
    <name evidence="3" type="ORF">SRO942_LOCUS27213</name>
</gene>
<dbReference type="PROSITE" id="PS51996">
    <property type="entry name" value="TR_MART"/>
    <property type="match status" value="1"/>
</dbReference>
<protein>
    <recommendedName>
        <fullName evidence="1">ADP ribosyltransferase domain-containing protein</fullName>
    </recommendedName>
</protein>
<reference evidence="2" key="1">
    <citation type="submission" date="2021-02" db="EMBL/GenBank/DDBJ databases">
        <authorList>
            <person name="Nowell W R."/>
        </authorList>
    </citation>
    <scope>NUCLEOTIDE SEQUENCE</scope>
</reference>
<comment type="caution">
    <text evidence="2">The sequence shown here is derived from an EMBL/GenBank/DDBJ whole genome shotgun (WGS) entry which is preliminary data.</text>
</comment>